<evidence type="ECO:0000256" key="8">
    <source>
        <dbReference type="SAM" id="Coils"/>
    </source>
</evidence>
<keyword evidence="4 8" id="KW-0175">Coiled coil</keyword>
<proteinExistence type="inferred from homology"/>
<evidence type="ECO:0000259" key="10">
    <source>
        <dbReference type="PROSITE" id="PS50067"/>
    </source>
</evidence>
<evidence type="ECO:0000256" key="7">
    <source>
        <dbReference type="PROSITE-ProRule" id="PRU00283"/>
    </source>
</evidence>
<evidence type="ECO:0000256" key="1">
    <source>
        <dbReference type="ARBA" id="ARBA00022701"/>
    </source>
</evidence>
<dbReference type="GO" id="GO:0080175">
    <property type="term" value="P:phragmoplast microtubule organization"/>
    <property type="evidence" value="ECO:0007669"/>
    <property type="project" value="UniProtKB-ARBA"/>
</dbReference>
<dbReference type="InterPro" id="IPR001752">
    <property type="entry name" value="Kinesin_motor_dom"/>
</dbReference>
<evidence type="ECO:0000256" key="5">
    <source>
        <dbReference type="ARBA" id="ARBA00023175"/>
    </source>
</evidence>
<keyword evidence="1" id="KW-0493">Microtubule</keyword>
<dbReference type="PROSITE" id="PS50067">
    <property type="entry name" value="KINESIN_MOTOR_2"/>
    <property type="match status" value="1"/>
</dbReference>
<evidence type="ECO:0000256" key="3">
    <source>
        <dbReference type="ARBA" id="ARBA00022840"/>
    </source>
</evidence>
<dbReference type="PANTHER" id="PTHR37739">
    <property type="entry name" value="KINESIN-LIKE PROTEIN KIN-12D"/>
    <property type="match status" value="1"/>
</dbReference>
<dbReference type="Gene3D" id="3.40.850.10">
    <property type="entry name" value="Kinesin motor domain"/>
    <property type="match status" value="1"/>
</dbReference>
<name>A0A7N0V3Y0_KALFE</name>
<dbReference type="EnsemblPlants" id="Kaladp0098s0107.1.v1.1">
    <property type="protein sequence ID" value="Kaladp0098s0107.1.v1.1"/>
    <property type="gene ID" value="Kaladp0098s0107.v1.1"/>
</dbReference>
<feature type="coiled-coil region" evidence="8">
    <location>
        <begin position="802"/>
        <end position="836"/>
    </location>
</feature>
<dbReference type="GO" id="GO:0005524">
    <property type="term" value="F:ATP binding"/>
    <property type="evidence" value="ECO:0007669"/>
    <property type="project" value="UniProtKB-UniRule"/>
</dbReference>
<feature type="coiled-coil region" evidence="8">
    <location>
        <begin position="1062"/>
        <end position="1148"/>
    </location>
</feature>
<feature type="domain" description="Kinesin motor" evidence="10">
    <location>
        <begin position="101"/>
        <end position="438"/>
    </location>
</feature>
<dbReference type="GO" id="GO:0007112">
    <property type="term" value="P:male meiosis cytokinesis"/>
    <property type="evidence" value="ECO:0007669"/>
    <property type="project" value="UniProtKB-ARBA"/>
</dbReference>
<organism evidence="11 12">
    <name type="scientific">Kalanchoe fedtschenkoi</name>
    <name type="common">Lavender scallops</name>
    <name type="synonym">South American air plant</name>
    <dbReference type="NCBI Taxonomy" id="63787"/>
    <lineage>
        <taxon>Eukaryota</taxon>
        <taxon>Viridiplantae</taxon>
        <taxon>Streptophyta</taxon>
        <taxon>Embryophyta</taxon>
        <taxon>Tracheophyta</taxon>
        <taxon>Spermatophyta</taxon>
        <taxon>Magnoliopsida</taxon>
        <taxon>eudicotyledons</taxon>
        <taxon>Gunneridae</taxon>
        <taxon>Pentapetalae</taxon>
        <taxon>Saxifragales</taxon>
        <taxon>Crassulaceae</taxon>
        <taxon>Kalanchoe</taxon>
    </lineage>
</organism>
<feature type="compositionally biased region" description="Polar residues" evidence="9">
    <location>
        <begin position="1170"/>
        <end position="1182"/>
    </location>
</feature>
<sequence length="1188" mass="133429">MKSNGVLEPSEARFLGAISTSSIRNLLQRSVVNAAKRQQNKKQSSKPRSDAENVPPPDPNIYADYDDAGSKKGVVMKVEKPARDAVEAEVRVCVPRASDPDVKVVVRIRPNNAHEKEGERNVKKVAEDALCVGDRSFGFDSVFDSTANQEEIFQSVGVPVVKNALDGYNTSILSIGQTGSGKTYTMWGPPSAMVQDPSPSSHQGIVPRLFQMLFSEIQKVQERSEEKLMNYQCRCSFLEIYNEQIGDLLDPTQRNLQIRDDTKNGIYVENLSEEYVSSYEDVTQILIKGLSTRRVGATSLNSKSSRSHIVFTFIVESWCKGISSNCFSSSKTSRITLVDLAALDNSKSDDVSRQCVREGKAVKKSLSQLGYLVNILANGVQSRKSEDIPYEGSCLTQLLREPLGGNAKLSVICTISQDRKSIRETLSTLRFGQRAKLIQNDPVINEITEDDVNDLSDQIRQLKEELIRAKSSNGMSNSNFRSFGGHSVRNSLNQLRLSLNRSLLLPRMDADHEEDLNIDENDVKELHMQLDKLQSSADENSEYFDCRRHCHSLSEQISCEADFTHDFESCAEDSETEEVEMKKPQSKDLPTAMAAFETSKTVSSAIRSSLSICSRSSVLQDPPLSESPRIRNIQRKSFSASSSNFFKSDVSESLQFNQGVLQQSIKPSDQIRASLQSSKLFPGPTETLAASLHRGLQIIDSHQRNSASESSTVSFSFGHLALKSSTAHDEDTSAQTSPDKRSAEKFTSYLCISCRKIANGNPNEADNGLNVVPVTKEQHTLQTCQWQDGAEDDATTDVIKRRDELEIVCREQAAQIEQLNHLVEQYKNNKERGDANTLSLDGPKNEIVLLGEVGNNSSRTVVSQDIPHDTFETKELQEVSDCEQGGNRSFDPSEKEELLKEIGTFKSKLQSSTEASPRMSTDKLRASLLSRSIHLRKSNLGPQVNNNEELEKERQRWLETESEWILLTDELRVDIESYRRRAEKAEMELKLEKKCTEELDEVVQRAVLGHGRMVEHYAELQEKHNELVEKHRRIMVGVADVQRAFAKTGKKGHGSRAAKYIAAELSSQRAEREKEREFLKKENKSLKIQLRDTAEALHAAGEVLVRLREAEQAASASEENYKEVLQENEQLRKQLEKVKRKHKMEMITMKQYLAESRLPQSALRPLYTDDTVTNFSNNQNSHIPEDDD</sequence>
<keyword evidence="12" id="KW-1185">Reference proteome</keyword>
<evidence type="ECO:0000256" key="4">
    <source>
        <dbReference type="ARBA" id="ARBA00023054"/>
    </source>
</evidence>
<dbReference type="SUPFAM" id="SSF52540">
    <property type="entry name" value="P-loop containing nucleoside triphosphate hydrolases"/>
    <property type="match status" value="1"/>
</dbReference>
<feature type="coiled-coil region" evidence="8">
    <location>
        <begin position="968"/>
        <end position="995"/>
    </location>
</feature>
<dbReference type="GO" id="GO:0055046">
    <property type="term" value="P:microgametogenesis"/>
    <property type="evidence" value="ECO:0007669"/>
    <property type="project" value="UniProtKB-ARBA"/>
</dbReference>
<feature type="binding site" evidence="7">
    <location>
        <begin position="176"/>
        <end position="183"/>
    </location>
    <ligand>
        <name>ATP</name>
        <dbReference type="ChEBI" id="CHEBI:30616"/>
    </ligand>
</feature>
<dbReference type="PANTHER" id="PTHR37739:SF16">
    <property type="entry name" value="KINESIN-LIKE PROTEIN"/>
    <property type="match status" value="1"/>
</dbReference>
<dbReference type="OMA" id="IVESWCK"/>
<dbReference type="GO" id="GO:0007018">
    <property type="term" value="P:microtubule-based movement"/>
    <property type="evidence" value="ECO:0007669"/>
    <property type="project" value="InterPro"/>
</dbReference>
<dbReference type="Gramene" id="Kaladp0098s0107.1.v1.1">
    <property type="protein sequence ID" value="Kaladp0098s0107.1.v1.1"/>
    <property type="gene ID" value="Kaladp0098s0107.v1.1"/>
</dbReference>
<dbReference type="FunFam" id="3.40.850.10:FF:000052">
    <property type="entry name" value="Kinesin-like protein KIN-12F"/>
    <property type="match status" value="1"/>
</dbReference>
<dbReference type="GO" id="GO:0003777">
    <property type="term" value="F:microtubule motor activity"/>
    <property type="evidence" value="ECO:0007669"/>
    <property type="project" value="InterPro"/>
</dbReference>
<dbReference type="PRINTS" id="PR00380">
    <property type="entry name" value="KINESINHEAVY"/>
</dbReference>
<evidence type="ECO:0000256" key="9">
    <source>
        <dbReference type="SAM" id="MobiDB-lite"/>
    </source>
</evidence>
<dbReference type="GO" id="GO:0009524">
    <property type="term" value="C:phragmoplast"/>
    <property type="evidence" value="ECO:0007669"/>
    <property type="project" value="UniProtKB-ARBA"/>
</dbReference>
<dbReference type="InterPro" id="IPR027417">
    <property type="entry name" value="P-loop_NTPase"/>
</dbReference>
<evidence type="ECO:0000313" key="12">
    <source>
        <dbReference type="Proteomes" id="UP000594263"/>
    </source>
</evidence>
<keyword evidence="2 7" id="KW-0547">Nucleotide-binding</keyword>
<dbReference type="Pfam" id="PF00225">
    <property type="entry name" value="Kinesin"/>
    <property type="match status" value="1"/>
</dbReference>
<protein>
    <recommendedName>
        <fullName evidence="10">Kinesin motor domain-containing protein</fullName>
    </recommendedName>
</protein>
<feature type="region of interest" description="Disordered" evidence="9">
    <location>
        <begin position="31"/>
        <end position="67"/>
    </location>
</feature>
<dbReference type="SMART" id="SM00129">
    <property type="entry name" value="KISc"/>
    <property type="match status" value="1"/>
</dbReference>
<dbReference type="InterPro" id="IPR036961">
    <property type="entry name" value="Kinesin_motor_dom_sf"/>
</dbReference>
<dbReference type="GO" id="GO:0005874">
    <property type="term" value="C:microtubule"/>
    <property type="evidence" value="ECO:0007669"/>
    <property type="project" value="UniProtKB-KW"/>
</dbReference>
<accession>A0A7N0V3Y0</accession>
<dbReference type="GO" id="GO:0008017">
    <property type="term" value="F:microtubule binding"/>
    <property type="evidence" value="ECO:0007669"/>
    <property type="project" value="InterPro"/>
</dbReference>
<dbReference type="InterPro" id="IPR044986">
    <property type="entry name" value="KIF15/KIN-12"/>
</dbReference>
<comment type="similarity">
    <text evidence="6">Belongs to the TRAFAC class myosin-kinesin ATPase superfamily. Kinesin family. KIN-12 subfamily.</text>
</comment>
<reference evidence="11" key="1">
    <citation type="submission" date="2021-01" db="UniProtKB">
        <authorList>
            <consortium name="EnsemblPlants"/>
        </authorList>
    </citation>
    <scope>IDENTIFICATION</scope>
</reference>
<feature type="region of interest" description="Disordered" evidence="9">
    <location>
        <begin position="1169"/>
        <end position="1188"/>
    </location>
</feature>
<evidence type="ECO:0000313" key="11">
    <source>
        <dbReference type="EnsemblPlants" id="Kaladp0098s0107.1.v1.1"/>
    </source>
</evidence>
<evidence type="ECO:0000256" key="6">
    <source>
        <dbReference type="ARBA" id="ARBA00034488"/>
    </source>
</evidence>
<dbReference type="Proteomes" id="UP000594263">
    <property type="component" value="Unplaced"/>
</dbReference>
<dbReference type="AlphaFoldDB" id="A0A7N0V3Y0"/>
<keyword evidence="3 7" id="KW-0067">ATP-binding</keyword>
<evidence type="ECO:0000256" key="2">
    <source>
        <dbReference type="ARBA" id="ARBA00022741"/>
    </source>
</evidence>
<feature type="coiled-coil region" evidence="8">
    <location>
        <begin position="445"/>
        <end position="472"/>
    </location>
</feature>
<keyword evidence="5 7" id="KW-0505">Motor protein</keyword>